<dbReference type="InterPro" id="IPR012783">
    <property type="entry name" value="Znf_C4_TraR"/>
</dbReference>
<dbReference type="PROSITE" id="PS51128">
    <property type="entry name" value="ZF_DKSA_2"/>
    <property type="match status" value="1"/>
</dbReference>
<dbReference type="Proteomes" id="UP000293154">
    <property type="component" value="Chromosome"/>
</dbReference>
<dbReference type="PANTHER" id="PTHR38777">
    <property type="entry name" value="FELS-2 PROPHAGE PROTEIN"/>
    <property type="match status" value="1"/>
</dbReference>
<dbReference type="GO" id="GO:0008270">
    <property type="term" value="F:zinc ion binding"/>
    <property type="evidence" value="ECO:0007669"/>
    <property type="project" value="UniProtKB-KW"/>
</dbReference>
<evidence type="ECO:0000313" key="6">
    <source>
        <dbReference type="EMBL" id="QBH97363.1"/>
    </source>
</evidence>
<evidence type="ECO:0000256" key="1">
    <source>
        <dbReference type="ARBA" id="ARBA00022723"/>
    </source>
</evidence>
<dbReference type="OrthoDB" id="962301at2"/>
<feature type="domain" description="Zinc finger DksA/TraR C4-type" evidence="5">
    <location>
        <begin position="33"/>
        <end position="63"/>
    </location>
</feature>
<evidence type="ECO:0000256" key="2">
    <source>
        <dbReference type="ARBA" id="ARBA00022771"/>
    </source>
</evidence>
<evidence type="ECO:0000256" key="3">
    <source>
        <dbReference type="ARBA" id="ARBA00022833"/>
    </source>
</evidence>
<dbReference type="NCBIfam" id="TIGR02419">
    <property type="entry name" value="C4_traR_proteo"/>
    <property type="match status" value="1"/>
</dbReference>
<dbReference type="InterPro" id="IPR000962">
    <property type="entry name" value="Znf_DskA_TraR"/>
</dbReference>
<organism evidence="6 7">
    <name type="scientific">Limnobaculum zhutongyuii</name>
    <dbReference type="NCBI Taxonomy" id="2498113"/>
    <lineage>
        <taxon>Bacteria</taxon>
        <taxon>Pseudomonadati</taxon>
        <taxon>Pseudomonadota</taxon>
        <taxon>Gammaproteobacteria</taxon>
        <taxon>Enterobacterales</taxon>
        <taxon>Budviciaceae</taxon>
        <taxon>Limnobaculum</taxon>
    </lineage>
</organism>
<dbReference type="KEGG" id="prag:EKN56_13715"/>
<dbReference type="EMBL" id="CP034752">
    <property type="protein sequence ID" value="QBH97363.1"/>
    <property type="molecule type" value="Genomic_DNA"/>
</dbReference>
<evidence type="ECO:0000259" key="5">
    <source>
        <dbReference type="Pfam" id="PF01258"/>
    </source>
</evidence>
<accession>A0A411WMA5</accession>
<dbReference type="RefSeq" id="WP_130592296.1">
    <property type="nucleotide sequence ID" value="NZ_CP034752.1"/>
</dbReference>
<evidence type="ECO:0000256" key="4">
    <source>
        <dbReference type="PROSITE-ProRule" id="PRU00510"/>
    </source>
</evidence>
<dbReference type="Pfam" id="PF01258">
    <property type="entry name" value="zf-dskA_traR"/>
    <property type="match status" value="1"/>
</dbReference>
<protein>
    <submittedName>
        <fullName evidence="6">TraR/DksA family transcriptional regulator</fullName>
    </submittedName>
</protein>
<keyword evidence="3" id="KW-0862">Zinc</keyword>
<gene>
    <name evidence="6" type="ORF">EKN56_13715</name>
</gene>
<dbReference type="PANTHER" id="PTHR38777:SF1">
    <property type="entry name" value="DNAK SUPPRESSOR PROTEIN"/>
    <property type="match status" value="1"/>
</dbReference>
<sequence length="71" mass="7998">MADEIDIAQERQSIVLDSQIAAARLSAGVSAFICEDCDKPIPEARRLAFSGVTRCIHCQERHELLSKHYRK</sequence>
<dbReference type="GO" id="GO:1900378">
    <property type="term" value="P:positive regulation of secondary metabolite biosynthetic process"/>
    <property type="evidence" value="ECO:0007669"/>
    <property type="project" value="TreeGrafter"/>
</dbReference>
<name>A0A411WMA5_9GAMM</name>
<feature type="zinc finger region" description="dksA C4-type" evidence="4">
    <location>
        <begin position="34"/>
        <end position="58"/>
    </location>
</feature>
<dbReference type="Gene3D" id="1.20.120.910">
    <property type="entry name" value="DksA, coiled-coil domain"/>
    <property type="match status" value="1"/>
</dbReference>
<dbReference type="AlphaFoldDB" id="A0A411WMA5"/>
<reference evidence="6 7" key="1">
    <citation type="submission" date="2019-03" db="EMBL/GenBank/DDBJ databases">
        <title>Pragia sp. nov. isolated from the gut tract of Carduelis flavirostris.</title>
        <authorList>
            <person name="Ge Y."/>
        </authorList>
    </citation>
    <scope>NUCLEOTIDE SEQUENCE [LARGE SCALE GENOMIC DNA]</scope>
    <source>
        <strain evidence="6 7">CF-458</strain>
    </source>
</reference>
<keyword evidence="2" id="KW-0863">Zinc-finger</keyword>
<evidence type="ECO:0000313" key="7">
    <source>
        <dbReference type="Proteomes" id="UP000293154"/>
    </source>
</evidence>
<dbReference type="SUPFAM" id="SSF57716">
    <property type="entry name" value="Glucocorticoid receptor-like (DNA-binding domain)"/>
    <property type="match status" value="1"/>
</dbReference>
<keyword evidence="7" id="KW-1185">Reference proteome</keyword>
<keyword evidence="1" id="KW-0479">Metal-binding</keyword>
<proteinExistence type="predicted"/>